<organism evidence="3 4">
    <name type="scientific">Helicocarpus griseus UAMH5409</name>
    <dbReference type="NCBI Taxonomy" id="1447875"/>
    <lineage>
        <taxon>Eukaryota</taxon>
        <taxon>Fungi</taxon>
        <taxon>Dikarya</taxon>
        <taxon>Ascomycota</taxon>
        <taxon>Pezizomycotina</taxon>
        <taxon>Eurotiomycetes</taxon>
        <taxon>Eurotiomycetidae</taxon>
        <taxon>Onygenales</taxon>
        <taxon>Ajellomycetaceae</taxon>
        <taxon>Helicocarpus</taxon>
    </lineage>
</organism>
<dbReference type="InterPro" id="IPR027417">
    <property type="entry name" value="P-loop_NTPase"/>
</dbReference>
<keyword evidence="1" id="KW-0677">Repeat</keyword>
<dbReference type="OrthoDB" id="7464126at2759"/>
<dbReference type="STRING" id="1447875.A0A2B7WF51"/>
<dbReference type="AlphaFoldDB" id="A0A2B7WF51"/>
<evidence type="ECO:0000256" key="1">
    <source>
        <dbReference type="ARBA" id="ARBA00022737"/>
    </source>
</evidence>
<dbReference type="SUPFAM" id="SSF52540">
    <property type="entry name" value="P-loop containing nucleoside triphosphate hydrolases"/>
    <property type="match status" value="1"/>
</dbReference>
<evidence type="ECO:0000313" key="4">
    <source>
        <dbReference type="Proteomes" id="UP000223968"/>
    </source>
</evidence>
<dbReference type="PANTHER" id="PTHR10039:SF5">
    <property type="entry name" value="NACHT DOMAIN-CONTAINING PROTEIN"/>
    <property type="match status" value="1"/>
</dbReference>
<proteinExistence type="predicted"/>
<dbReference type="Gene3D" id="3.40.50.300">
    <property type="entry name" value="P-loop containing nucleotide triphosphate hydrolases"/>
    <property type="match status" value="1"/>
</dbReference>
<dbReference type="Pfam" id="PF24883">
    <property type="entry name" value="NPHP3_N"/>
    <property type="match status" value="1"/>
</dbReference>
<accession>A0A2B7WF51</accession>
<dbReference type="Proteomes" id="UP000223968">
    <property type="component" value="Unassembled WGS sequence"/>
</dbReference>
<name>A0A2B7WF51_9EURO</name>
<gene>
    <name evidence="3" type="ORF">AJ79_10164</name>
</gene>
<dbReference type="PANTHER" id="PTHR10039">
    <property type="entry name" value="AMELOGENIN"/>
    <property type="match status" value="1"/>
</dbReference>
<sequence>MDGISNAASIITLAQLAASIIKYMKAVVDAPLEKRRLLMEIIQARGLLLTLHELMDEVEDEDWSSTIQSLSSHDGPLSTFRQLLEDMAGKLGIACSGSCISTAFHRLRWPFDQTRLQEMIASLEKLKSSLLLALANDHIRLSMEIRNEVHNVQAQLSEATINSRRQMIRSLSREQELIVKSLSLASLSHEMDGEKVMELRASTEWFLSHEDFKRWNTVNPIQQTLILTGRPGSGKSTVCKVAHFFIRFWHQLHNVCITAFFPLVQEKLSESLVLSSIVQQILSERPYLVEHLTGLRVTGGPLSVADSIKLISLARCDLDQLYVILDEFDAYTQTGLRVLKSLLSISPPINILIATRETQFLSEALKDYPFVRCEDARLSSAWLDSIKAMLEQEPCILAYLNHDPEKITEIAKHLSERSNGLYIYITQMVKVLARARNRTQFQSALVGCSPTLLEIYDSMLREVMEQPPELAKLAIKTLKSILGAGEPVEASQLISDLAPEIEASALQRDRNLTQAEVIKAIKSSCKGFVSSSDQVTTHGIRFHVVHQTAKQFLEDKYAKNHLPHDRTD</sequence>
<feature type="domain" description="Nephrocystin 3-like N-terminal" evidence="2">
    <location>
        <begin position="202"/>
        <end position="356"/>
    </location>
</feature>
<protein>
    <recommendedName>
        <fullName evidence="2">Nephrocystin 3-like N-terminal domain-containing protein</fullName>
    </recommendedName>
</protein>
<evidence type="ECO:0000313" key="3">
    <source>
        <dbReference type="EMBL" id="PGG95246.1"/>
    </source>
</evidence>
<reference evidence="3 4" key="1">
    <citation type="submission" date="2017-10" db="EMBL/GenBank/DDBJ databases">
        <title>Comparative genomics in systemic dimorphic fungi from Ajellomycetaceae.</title>
        <authorList>
            <person name="Munoz J.F."/>
            <person name="Mcewen J.G."/>
            <person name="Clay O.K."/>
            <person name="Cuomo C.A."/>
        </authorList>
    </citation>
    <scope>NUCLEOTIDE SEQUENCE [LARGE SCALE GENOMIC DNA]</scope>
    <source>
        <strain evidence="3 4">UAMH5409</strain>
    </source>
</reference>
<dbReference type="EMBL" id="PDNB01000372">
    <property type="protein sequence ID" value="PGG95246.1"/>
    <property type="molecule type" value="Genomic_DNA"/>
</dbReference>
<keyword evidence="4" id="KW-1185">Reference proteome</keyword>
<evidence type="ECO:0000259" key="2">
    <source>
        <dbReference type="Pfam" id="PF24883"/>
    </source>
</evidence>
<comment type="caution">
    <text evidence="3">The sequence shown here is derived from an EMBL/GenBank/DDBJ whole genome shotgun (WGS) entry which is preliminary data.</text>
</comment>
<dbReference type="InterPro" id="IPR056884">
    <property type="entry name" value="NPHP3-like_N"/>
</dbReference>